<evidence type="ECO:0000256" key="9">
    <source>
        <dbReference type="ARBA" id="ARBA00022967"/>
    </source>
</evidence>
<dbReference type="Pfam" id="PF00403">
    <property type="entry name" value="HMA"/>
    <property type="match status" value="1"/>
</dbReference>
<dbReference type="InterPro" id="IPR001757">
    <property type="entry name" value="P_typ_ATPase"/>
</dbReference>
<keyword evidence="11" id="KW-0186">Copper</keyword>
<dbReference type="PRINTS" id="PR00119">
    <property type="entry name" value="CATATPASE"/>
</dbReference>
<comment type="subcellular location">
    <subcellularLocation>
        <location evidence="14">Cell membrane</location>
    </subcellularLocation>
    <subcellularLocation>
        <location evidence="1">Endomembrane system</location>
        <topology evidence="1">Multi-pass membrane protein</topology>
    </subcellularLocation>
</comment>
<sequence length="700" mass="75017">MKTQSFVITGMTCANCAHQVSKSLNASDAVVEATVNLATEKAKVIMQDESGTDQIIRAVQQAGYGAIVDDKAHREKIRLAKLKSEKRLLWSFIIAALLSFPMMIGMFAMIFDLHSFMFLHDPWVQLILATPVQFIFGARFYKGAYMAIKNKSANMDVLVALGTTVAYLSSLIFGLLLAHRSAVNFESSAVIITLVLLGKNLENKAKKNTSAAIYSLQKQRAQTVHLIHVGKEIDTPVERVVENQIISVKAGESVPLDIKVISGTASFDESSLTGESVPVTKNSGEFVAEGAINLDGVITGVVIHTQEASTISQMMAAIEEAQATKPKIQKVADKISSIFVPVVLLISLVTFIITFWVTKDISVALLHTTSVLVISCPCALGLATPTAIMVATGLGAKHGILIKDANALEDSKNVSTIIFDKTGTITTGKFKLENWSGSESDFQILASIESYSNHPLAKTLSIDHTLPITNFKELAGQGVMADVNGQTYYAGNADLMMAQGIAVETSSNTSIYFATQKRLVGIATFSSEIKSDARDTIANLHKIGMKTMMLTGDNAASAELINQEVGVNTVIAKATPTQKATIVRETKNAMMVGDGINDSVALSSALVGVAMGSGSDIAMQSGDVVIVSDHALERITSLMTLSKKTVRKIHQNYFWAFIYNLIGIPLAAFGLLNPIFAGLAMSLSSVSVIISSLILGREKL</sequence>
<evidence type="ECO:0000256" key="14">
    <source>
        <dbReference type="RuleBase" id="RU362081"/>
    </source>
</evidence>
<dbReference type="SFLD" id="SFLDF00027">
    <property type="entry name" value="p-type_atpase"/>
    <property type="match status" value="1"/>
</dbReference>
<keyword evidence="14" id="KW-1003">Cell membrane</keyword>
<dbReference type="GO" id="GO:0012505">
    <property type="term" value="C:endomembrane system"/>
    <property type="evidence" value="ECO:0007669"/>
    <property type="project" value="UniProtKB-SubCell"/>
</dbReference>
<feature type="transmembrane region" description="Helical" evidence="14">
    <location>
        <begin position="675"/>
        <end position="695"/>
    </location>
</feature>
<dbReference type="PANTHER" id="PTHR43520:SF8">
    <property type="entry name" value="P-TYPE CU(+) TRANSPORTER"/>
    <property type="match status" value="1"/>
</dbReference>
<evidence type="ECO:0000256" key="11">
    <source>
        <dbReference type="ARBA" id="ARBA00023008"/>
    </source>
</evidence>
<dbReference type="OrthoDB" id="9813266at2"/>
<dbReference type="InterPro" id="IPR044492">
    <property type="entry name" value="P_typ_ATPase_HD_dom"/>
</dbReference>
<evidence type="ECO:0000256" key="8">
    <source>
        <dbReference type="ARBA" id="ARBA00022840"/>
    </source>
</evidence>
<feature type="domain" description="HMA" evidence="15">
    <location>
        <begin position="2"/>
        <end position="67"/>
    </location>
</feature>
<evidence type="ECO:0000259" key="15">
    <source>
        <dbReference type="PROSITE" id="PS50846"/>
    </source>
</evidence>
<dbReference type="InterPro" id="IPR018303">
    <property type="entry name" value="ATPase_P-typ_P_site"/>
</dbReference>
<keyword evidence="4 14" id="KW-0812">Transmembrane</keyword>
<feature type="transmembrane region" description="Helical" evidence="14">
    <location>
        <begin position="335"/>
        <end position="357"/>
    </location>
</feature>
<evidence type="ECO:0000256" key="10">
    <source>
        <dbReference type="ARBA" id="ARBA00022989"/>
    </source>
</evidence>
<evidence type="ECO:0000256" key="2">
    <source>
        <dbReference type="ARBA" id="ARBA00006024"/>
    </source>
</evidence>
<feature type="transmembrane region" description="Helical" evidence="14">
    <location>
        <begin position="652"/>
        <end position="669"/>
    </location>
</feature>
<dbReference type="InterPro" id="IPR023214">
    <property type="entry name" value="HAD_sf"/>
</dbReference>
<dbReference type="NCBIfam" id="TIGR01494">
    <property type="entry name" value="ATPase_P-type"/>
    <property type="match status" value="1"/>
</dbReference>
<dbReference type="FunFam" id="3.30.70.100:FF:000001">
    <property type="entry name" value="ATPase copper transporting beta"/>
    <property type="match status" value="1"/>
</dbReference>
<gene>
    <name evidence="16" type="ORF">RU87_GL000423</name>
</gene>
<feature type="transmembrane region" description="Helical" evidence="14">
    <location>
        <begin position="153"/>
        <end position="176"/>
    </location>
</feature>
<keyword evidence="6 14" id="KW-0547">Nucleotide-binding</keyword>
<dbReference type="Pfam" id="PF00702">
    <property type="entry name" value="Hydrolase"/>
    <property type="match status" value="1"/>
</dbReference>
<dbReference type="RefSeq" id="WP_068164283.1">
    <property type="nucleotide sequence ID" value="NZ_JXJX01000012.1"/>
</dbReference>
<comment type="similarity">
    <text evidence="2 14">Belongs to the cation transport ATPase (P-type) (TC 3.A.3) family. Type IB subfamily.</text>
</comment>
<dbReference type="InterPro" id="IPR036163">
    <property type="entry name" value="HMA_dom_sf"/>
</dbReference>
<keyword evidence="10 14" id="KW-1133">Transmembrane helix</keyword>
<dbReference type="NCBIfam" id="TIGR01525">
    <property type="entry name" value="ATPase-IB_hvy"/>
    <property type="match status" value="1"/>
</dbReference>
<feature type="transmembrane region" description="Helical" evidence="14">
    <location>
        <begin position="123"/>
        <end position="141"/>
    </location>
</feature>
<evidence type="ECO:0000313" key="16">
    <source>
        <dbReference type="EMBL" id="PCS05713.1"/>
    </source>
</evidence>
<dbReference type="PANTHER" id="PTHR43520">
    <property type="entry name" value="ATP7, ISOFORM B"/>
    <property type="match status" value="1"/>
</dbReference>
<dbReference type="NCBIfam" id="TIGR01511">
    <property type="entry name" value="ATPase-IB1_Cu"/>
    <property type="match status" value="1"/>
</dbReference>
<dbReference type="SUPFAM" id="SSF81653">
    <property type="entry name" value="Calcium ATPase, transduction domain A"/>
    <property type="match status" value="1"/>
</dbReference>
<keyword evidence="17" id="KW-1185">Reference proteome</keyword>
<evidence type="ECO:0000256" key="1">
    <source>
        <dbReference type="ARBA" id="ARBA00004127"/>
    </source>
</evidence>
<name>A0A2A5RWW0_9LACT</name>
<dbReference type="STRING" id="1348632.GCA_001591745_01610"/>
<evidence type="ECO:0000256" key="5">
    <source>
        <dbReference type="ARBA" id="ARBA00022723"/>
    </source>
</evidence>
<evidence type="ECO:0000256" key="6">
    <source>
        <dbReference type="ARBA" id="ARBA00022741"/>
    </source>
</evidence>
<comment type="catalytic activity">
    <reaction evidence="13">
        <text>Cu(+)(in) + ATP + H2O = Cu(+)(out) + ADP + phosphate + H(+)</text>
        <dbReference type="Rhea" id="RHEA:25792"/>
        <dbReference type="ChEBI" id="CHEBI:15377"/>
        <dbReference type="ChEBI" id="CHEBI:15378"/>
        <dbReference type="ChEBI" id="CHEBI:30616"/>
        <dbReference type="ChEBI" id="CHEBI:43474"/>
        <dbReference type="ChEBI" id="CHEBI:49552"/>
        <dbReference type="ChEBI" id="CHEBI:456216"/>
        <dbReference type="EC" id="7.2.2.8"/>
    </reaction>
</comment>
<keyword evidence="12 14" id="KW-0472">Membrane</keyword>
<dbReference type="PROSITE" id="PS01229">
    <property type="entry name" value="COF_2"/>
    <property type="match status" value="1"/>
</dbReference>
<dbReference type="CDD" id="cd02094">
    <property type="entry name" value="P-type_ATPase_Cu-like"/>
    <property type="match status" value="1"/>
</dbReference>
<dbReference type="GO" id="GO:0005524">
    <property type="term" value="F:ATP binding"/>
    <property type="evidence" value="ECO:0007669"/>
    <property type="project" value="UniProtKB-UniRule"/>
</dbReference>
<dbReference type="PRINTS" id="PR00943">
    <property type="entry name" value="CUATPASE"/>
</dbReference>
<evidence type="ECO:0000256" key="3">
    <source>
        <dbReference type="ARBA" id="ARBA00012517"/>
    </source>
</evidence>
<dbReference type="GO" id="GO:0005886">
    <property type="term" value="C:plasma membrane"/>
    <property type="evidence" value="ECO:0007669"/>
    <property type="project" value="UniProtKB-SubCell"/>
</dbReference>
<dbReference type="PROSITE" id="PS01047">
    <property type="entry name" value="HMA_1"/>
    <property type="match status" value="1"/>
</dbReference>
<dbReference type="SFLD" id="SFLDG00002">
    <property type="entry name" value="C1.7:_P-type_atpase_like"/>
    <property type="match status" value="1"/>
</dbReference>
<accession>A0A2A5RWW0</accession>
<dbReference type="InterPro" id="IPR059000">
    <property type="entry name" value="ATPase_P-type_domA"/>
</dbReference>
<feature type="transmembrane region" description="Helical" evidence="14">
    <location>
        <begin position="88"/>
        <end position="111"/>
    </location>
</feature>
<dbReference type="GO" id="GO:0140581">
    <property type="term" value="F:P-type monovalent copper transporter activity"/>
    <property type="evidence" value="ECO:0007669"/>
    <property type="project" value="UniProtKB-EC"/>
</dbReference>
<dbReference type="SFLD" id="SFLDS00003">
    <property type="entry name" value="Haloacid_Dehalogenase"/>
    <property type="match status" value="1"/>
</dbReference>
<dbReference type="InterPro" id="IPR008250">
    <property type="entry name" value="ATPase_P-typ_transduc_dom_A_sf"/>
</dbReference>
<keyword evidence="9" id="KW-1278">Translocase</keyword>
<reference evidence="16 17" key="1">
    <citation type="submission" date="2014-12" db="EMBL/GenBank/DDBJ databases">
        <title>Draft genome sequences of 10 type strains of Lactococcus.</title>
        <authorList>
            <person name="Sun Z."/>
            <person name="Zhong Z."/>
            <person name="Liu W."/>
            <person name="Zhang W."/>
            <person name="Zhang H."/>
        </authorList>
    </citation>
    <scope>NUCLEOTIDE SEQUENCE [LARGE SCALE GENOMIC DNA]</scope>
    <source>
        <strain evidence="16 17">DSM 20686</strain>
    </source>
</reference>
<keyword evidence="8 14" id="KW-0067">ATP-binding</keyword>
<dbReference type="SUPFAM" id="SSF56784">
    <property type="entry name" value="HAD-like"/>
    <property type="match status" value="1"/>
</dbReference>
<dbReference type="EC" id="7.2.2.8" evidence="3"/>
<dbReference type="SUPFAM" id="SSF55008">
    <property type="entry name" value="HMA, heavy metal-associated domain"/>
    <property type="match status" value="1"/>
</dbReference>
<dbReference type="InterPro" id="IPR017969">
    <property type="entry name" value="Heavy-metal-associated_CS"/>
</dbReference>
<dbReference type="CDD" id="cd00371">
    <property type="entry name" value="HMA"/>
    <property type="match status" value="1"/>
</dbReference>
<evidence type="ECO:0000313" key="17">
    <source>
        <dbReference type="Proteomes" id="UP000242246"/>
    </source>
</evidence>
<dbReference type="GO" id="GO:0005507">
    <property type="term" value="F:copper ion binding"/>
    <property type="evidence" value="ECO:0007669"/>
    <property type="project" value="TreeGrafter"/>
</dbReference>
<dbReference type="SUPFAM" id="SSF81665">
    <property type="entry name" value="Calcium ATPase, transmembrane domain M"/>
    <property type="match status" value="1"/>
</dbReference>
<dbReference type="PROSITE" id="PS00154">
    <property type="entry name" value="ATPASE_E1_E2"/>
    <property type="match status" value="1"/>
</dbReference>
<evidence type="ECO:0000256" key="12">
    <source>
        <dbReference type="ARBA" id="ARBA00023136"/>
    </source>
</evidence>
<dbReference type="EMBL" id="JXJX01000012">
    <property type="protein sequence ID" value="PCS05713.1"/>
    <property type="molecule type" value="Genomic_DNA"/>
</dbReference>
<dbReference type="InterPro" id="IPR023299">
    <property type="entry name" value="ATPase_P-typ_cyto_dom_N"/>
</dbReference>
<keyword evidence="7" id="KW-0813">Transport</keyword>
<dbReference type="Gene3D" id="3.40.50.1000">
    <property type="entry name" value="HAD superfamily/HAD-like"/>
    <property type="match status" value="1"/>
</dbReference>
<protein>
    <recommendedName>
        <fullName evidence="3">P-type Cu(+) transporter</fullName>
        <ecNumber evidence="3">7.2.2.8</ecNumber>
    </recommendedName>
</protein>
<dbReference type="Gene3D" id="3.30.70.100">
    <property type="match status" value="1"/>
</dbReference>
<evidence type="ECO:0000256" key="7">
    <source>
        <dbReference type="ARBA" id="ARBA00022796"/>
    </source>
</evidence>
<feature type="transmembrane region" description="Helical" evidence="14">
    <location>
        <begin position="369"/>
        <end position="394"/>
    </location>
</feature>
<dbReference type="InterPro" id="IPR036412">
    <property type="entry name" value="HAD-like_sf"/>
</dbReference>
<keyword evidence="7" id="KW-0406">Ion transport</keyword>
<dbReference type="GO" id="GO:0016887">
    <property type="term" value="F:ATP hydrolysis activity"/>
    <property type="evidence" value="ECO:0007669"/>
    <property type="project" value="InterPro"/>
</dbReference>
<dbReference type="NCBIfam" id="TIGR01512">
    <property type="entry name" value="ATPase-IB2_Cd"/>
    <property type="match status" value="1"/>
</dbReference>
<keyword evidence="5 14" id="KW-0479">Metal-binding</keyword>
<dbReference type="InterPro" id="IPR023298">
    <property type="entry name" value="ATPase_P-typ_TM_dom_sf"/>
</dbReference>
<evidence type="ECO:0000256" key="13">
    <source>
        <dbReference type="ARBA" id="ARBA00049289"/>
    </source>
</evidence>
<keyword evidence="7" id="KW-0187">Copper transport</keyword>
<dbReference type="Proteomes" id="UP000242246">
    <property type="component" value="Unassembled WGS sequence"/>
</dbReference>
<feature type="transmembrane region" description="Helical" evidence="14">
    <location>
        <begin position="182"/>
        <end position="198"/>
    </location>
</feature>
<dbReference type="GO" id="GO:0043682">
    <property type="term" value="F:P-type divalent copper transporter activity"/>
    <property type="evidence" value="ECO:0007669"/>
    <property type="project" value="TreeGrafter"/>
</dbReference>
<dbReference type="Gene3D" id="3.40.1110.10">
    <property type="entry name" value="Calcium-transporting ATPase, cytoplasmic domain N"/>
    <property type="match status" value="1"/>
</dbReference>
<evidence type="ECO:0000256" key="4">
    <source>
        <dbReference type="ARBA" id="ARBA00022692"/>
    </source>
</evidence>
<comment type="caution">
    <text evidence="16">The sequence shown here is derived from an EMBL/GenBank/DDBJ whole genome shotgun (WGS) entry which is preliminary data.</text>
</comment>
<organism evidence="16 17">
    <name type="scientific">Pseudolactococcus plantarum</name>
    <dbReference type="NCBI Taxonomy" id="1365"/>
    <lineage>
        <taxon>Bacteria</taxon>
        <taxon>Bacillati</taxon>
        <taxon>Bacillota</taxon>
        <taxon>Bacilli</taxon>
        <taxon>Lactobacillales</taxon>
        <taxon>Streptococcaceae</taxon>
        <taxon>Pseudolactococcus</taxon>
    </lineage>
</organism>
<dbReference type="InterPro" id="IPR006121">
    <property type="entry name" value="HMA_dom"/>
</dbReference>
<dbReference type="AlphaFoldDB" id="A0A2A5RWW0"/>
<dbReference type="Pfam" id="PF00122">
    <property type="entry name" value="E1-E2_ATPase"/>
    <property type="match status" value="1"/>
</dbReference>
<dbReference type="InterPro" id="IPR027256">
    <property type="entry name" value="P-typ_ATPase_IB"/>
</dbReference>
<dbReference type="Gene3D" id="2.70.150.10">
    <property type="entry name" value="Calcium-transporting ATPase, cytoplasmic transduction domain A"/>
    <property type="match status" value="1"/>
</dbReference>
<dbReference type="GO" id="GO:0055070">
    <property type="term" value="P:copper ion homeostasis"/>
    <property type="evidence" value="ECO:0007669"/>
    <property type="project" value="TreeGrafter"/>
</dbReference>
<proteinExistence type="inferred from homology"/>
<dbReference type="PROSITE" id="PS50846">
    <property type="entry name" value="HMA_2"/>
    <property type="match status" value="1"/>
</dbReference>